<name>A0A927GWD8_9GAMM</name>
<proteinExistence type="inferred from homology"/>
<dbReference type="Pfam" id="PF02826">
    <property type="entry name" value="2-Hacid_dh_C"/>
    <property type="match status" value="1"/>
</dbReference>
<feature type="binding site" evidence="5">
    <location>
        <position position="257"/>
    </location>
    <ligand>
        <name>NAD(+)</name>
        <dbReference type="ChEBI" id="CHEBI:57540"/>
    </ligand>
</feature>
<dbReference type="GO" id="GO:0046983">
    <property type="term" value="F:protein dimerization activity"/>
    <property type="evidence" value="ECO:0007669"/>
    <property type="project" value="InterPro"/>
</dbReference>
<organism evidence="9 10">
    <name type="scientific">Spongiibacter pelagi</name>
    <dbReference type="NCBI Taxonomy" id="2760804"/>
    <lineage>
        <taxon>Bacteria</taxon>
        <taxon>Pseudomonadati</taxon>
        <taxon>Pseudomonadota</taxon>
        <taxon>Gammaproteobacteria</taxon>
        <taxon>Cellvibrionales</taxon>
        <taxon>Spongiibacteraceae</taxon>
        <taxon>Spongiibacter</taxon>
    </lineage>
</organism>
<feature type="binding site" evidence="5">
    <location>
        <position position="49"/>
    </location>
    <ligand>
        <name>substrate</name>
    </ligand>
</feature>
<dbReference type="PANTHER" id="PTHR42938:SF9">
    <property type="entry name" value="FORMATE DEHYDROGENASE 1"/>
    <property type="match status" value="1"/>
</dbReference>
<evidence type="ECO:0000259" key="7">
    <source>
        <dbReference type="Pfam" id="PF02826"/>
    </source>
</evidence>
<evidence type="ECO:0000256" key="1">
    <source>
        <dbReference type="ARBA" id="ARBA00022490"/>
    </source>
</evidence>
<evidence type="ECO:0000313" key="9">
    <source>
        <dbReference type="EMBL" id="MBD2859636.1"/>
    </source>
</evidence>
<dbReference type="InterPro" id="IPR038251">
    <property type="entry name" value="PdxB_dimer_sf"/>
</dbReference>
<comment type="pathway">
    <text evidence="5">Cofactor biosynthesis; pyridoxine 5'-phosphate biosynthesis; pyridoxine 5'-phosphate from D-erythrose 4-phosphate: step 2/5.</text>
</comment>
<dbReference type="CDD" id="cd12158">
    <property type="entry name" value="ErythrP_dh"/>
    <property type="match status" value="1"/>
</dbReference>
<feature type="domain" description="D-isomer specific 2-hydroxyacid dehydrogenase catalytic" evidence="6">
    <location>
        <begin position="5"/>
        <end position="257"/>
    </location>
</feature>
<dbReference type="GO" id="GO:0036001">
    <property type="term" value="P:'de novo' pyridoxal 5'-phosphate biosynthetic process"/>
    <property type="evidence" value="ECO:0007669"/>
    <property type="project" value="TreeGrafter"/>
</dbReference>
<dbReference type="HAMAP" id="MF_01825">
    <property type="entry name" value="PdxB"/>
    <property type="match status" value="1"/>
</dbReference>
<dbReference type="GO" id="GO:0033711">
    <property type="term" value="F:4-phosphoerythronate dehydrogenase activity"/>
    <property type="evidence" value="ECO:0007669"/>
    <property type="project" value="UniProtKB-EC"/>
</dbReference>
<evidence type="ECO:0000256" key="4">
    <source>
        <dbReference type="ARBA" id="ARBA00023096"/>
    </source>
</evidence>
<keyword evidence="4 5" id="KW-0664">Pyridoxine biosynthesis</keyword>
<dbReference type="PANTHER" id="PTHR42938">
    <property type="entry name" value="FORMATE DEHYDROGENASE 1"/>
    <property type="match status" value="1"/>
</dbReference>
<dbReference type="GO" id="GO:0005829">
    <property type="term" value="C:cytosol"/>
    <property type="evidence" value="ECO:0007669"/>
    <property type="project" value="TreeGrafter"/>
</dbReference>
<dbReference type="GO" id="GO:0008615">
    <property type="term" value="P:pyridoxine biosynthetic process"/>
    <property type="evidence" value="ECO:0007669"/>
    <property type="project" value="UniProtKB-UniRule"/>
</dbReference>
<feature type="active site" evidence="5">
    <location>
        <position position="208"/>
    </location>
</feature>
<dbReference type="Gene3D" id="3.40.50.720">
    <property type="entry name" value="NAD(P)-binding Rossmann-like Domain"/>
    <property type="match status" value="2"/>
</dbReference>
<keyword evidence="3 5" id="KW-0520">NAD</keyword>
<dbReference type="GO" id="GO:0051287">
    <property type="term" value="F:NAD binding"/>
    <property type="evidence" value="ECO:0007669"/>
    <property type="project" value="InterPro"/>
</dbReference>
<dbReference type="Gene3D" id="3.30.1370.170">
    <property type="match status" value="1"/>
</dbReference>
<comment type="function">
    <text evidence="5">Catalyzes the oxidation of erythronate-4-phosphate to 3-hydroxy-2-oxo-4-phosphonooxybutanoate.</text>
</comment>
<feature type="binding site" evidence="5">
    <location>
        <position position="232"/>
    </location>
    <ligand>
        <name>NAD(+)</name>
        <dbReference type="ChEBI" id="CHEBI:57540"/>
    </ligand>
</feature>
<dbReference type="RefSeq" id="WP_190765684.1">
    <property type="nucleotide sequence ID" value="NZ_JACXLD010000006.1"/>
</dbReference>
<dbReference type="Pfam" id="PF00389">
    <property type="entry name" value="2-Hacid_dh"/>
    <property type="match status" value="1"/>
</dbReference>
<accession>A0A927GWD8</accession>
<dbReference type="InterPro" id="IPR024531">
    <property type="entry name" value="Erythronate-4-P_DHase_dimer"/>
</dbReference>
<evidence type="ECO:0000259" key="6">
    <source>
        <dbReference type="Pfam" id="PF00389"/>
    </source>
</evidence>
<comment type="catalytic activity">
    <reaction evidence="5">
        <text>4-phospho-D-erythronate + NAD(+) = (R)-3-hydroxy-2-oxo-4-phosphooxybutanoate + NADH + H(+)</text>
        <dbReference type="Rhea" id="RHEA:18829"/>
        <dbReference type="ChEBI" id="CHEBI:15378"/>
        <dbReference type="ChEBI" id="CHEBI:57540"/>
        <dbReference type="ChEBI" id="CHEBI:57945"/>
        <dbReference type="ChEBI" id="CHEBI:58538"/>
        <dbReference type="ChEBI" id="CHEBI:58766"/>
        <dbReference type="EC" id="1.1.1.290"/>
    </reaction>
</comment>
<dbReference type="AlphaFoldDB" id="A0A927GWD8"/>
<feature type="binding site" evidence="5">
    <location>
        <position position="70"/>
    </location>
    <ligand>
        <name>substrate</name>
    </ligand>
</feature>
<sequence>MRILVDENIPAALEAFSQFGEVQRVPGRQLGEPQWREVLASADAIMVRSVTRVNRELLQGTNIRYVGSATIGADHLDTTFLEQQGIAWSTAPGCNADSVGDFVLSAMAVCGDILERLLAGGRLGVIGHGNVGQRLTTRMQRLGISCLAYDPLIAQQGILTSLDSVLQSDMLCLHAPLTRSGNYPTFHLLSFEQLCRLPEGAVLLSAGRGEVVSTEVLLALAEKRPDITQVLDVWEPEPAIPLALLEKVFLATPHIAGYSSDGKLNGTRQIAQWLALQLNQSFSAATVDAVLPPADEITLVSEAPSQLIREAILAIYDVREDDARLRQALSNLKDDAERGRAFDVLRKTYPLRRELGSSSLSLRSEQADLASLLNALQGRGEK</sequence>
<comment type="subcellular location">
    <subcellularLocation>
        <location evidence="5">Cytoplasm</location>
    </subcellularLocation>
</comment>
<dbReference type="InterPro" id="IPR006139">
    <property type="entry name" value="D-isomer_2_OHA_DH_cat_dom"/>
</dbReference>
<dbReference type="InterPro" id="IPR006140">
    <property type="entry name" value="D-isomer_DH_NAD-bd"/>
</dbReference>
<dbReference type="SUPFAM" id="SSF52283">
    <property type="entry name" value="Formate/glycerate dehydrogenase catalytic domain-like"/>
    <property type="match status" value="1"/>
</dbReference>
<evidence type="ECO:0000256" key="5">
    <source>
        <dbReference type="HAMAP-Rule" id="MF_01825"/>
    </source>
</evidence>
<dbReference type="Proteomes" id="UP000610558">
    <property type="component" value="Unassembled WGS sequence"/>
</dbReference>
<comment type="caution">
    <text evidence="9">The sequence shown here is derived from an EMBL/GenBank/DDBJ whole genome shotgun (WGS) entry which is preliminary data.</text>
</comment>
<comment type="similarity">
    <text evidence="5">Belongs to the D-isomer specific 2-hydroxyacid dehydrogenase family. PdxB subfamily.</text>
</comment>
<dbReference type="SUPFAM" id="SSF51735">
    <property type="entry name" value="NAD(P)-binding Rossmann-fold domains"/>
    <property type="match status" value="1"/>
</dbReference>
<evidence type="ECO:0000313" key="10">
    <source>
        <dbReference type="Proteomes" id="UP000610558"/>
    </source>
</evidence>
<feature type="active site" description="Proton donor" evidence="5">
    <location>
        <position position="254"/>
    </location>
</feature>
<reference evidence="9" key="1">
    <citation type="submission" date="2020-09" db="EMBL/GenBank/DDBJ databases">
        <authorList>
            <person name="Yoon J.-W."/>
        </authorList>
    </citation>
    <scope>NUCLEOTIDE SEQUENCE</scope>
    <source>
        <strain evidence="9">KMU-158</strain>
    </source>
</reference>
<feature type="binding site" evidence="5">
    <location>
        <position position="150"/>
    </location>
    <ligand>
        <name>NAD(+)</name>
        <dbReference type="ChEBI" id="CHEBI:57540"/>
    </ligand>
</feature>
<dbReference type="InterPro" id="IPR020921">
    <property type="entry name" value="Erythronate-4-P_DHase"/>
</dbReference>
<comment type="caution">
    <text evidence="5">Lacks conserved residue(s) required for the propagation of feature annotation.</text>
</comment>
<evidence type="ECO:0000256" key="3">
    <source>
        <dbReference type="ARBA" id="ARBA00023027"/>
    </source>
</evidence>
<dbReference type="EC" id="1.1.1.290" evidence="5"/>
<dbReference type="EMBL" id="JACXLD010000006">
    <property type="protein sequence ID" value="MBD2859636.1"/>
    <property type="molecule type" value="Genomic_DNA"/>
</dbReference>
<dbReference type="Pfam" id="PF11890">
    <property type="entry name" value="DUF3410"/>
    <property type="match status" value="1"/>
</dbReference>
<evidence type="ECO:0000256" key="2">
    <source>
        <dbReference type="ARBA" id="ARBA00023002"/>
    </source>
</evidence>
<keyword evidence="1 5" id="KW-0963">Cytoplasm</keyword>
<evidence type="ECO:0000259" key="8">
    <source>
        <dbReference type="Pfam" id="PF11890"/>
    </source>
</evidence>
<feature type="active site" evidence="5">
    <location>
        <position position="237"/>
    </location>
</feature>
<keyword evidence="2 5" id="KW-0560">Oxidoreductase</keyword>
<dbReference type="InterPro" id="IPR036291">
    <property type="entry name" value="NAD(P)-bd_dom_sf"/>
</dbReference>
<gene>
    <name evidence="5" type="primary">pdxB</name>
    <name evidence="9" type="ORF">IB286_11520</name>
</gene>
<protein>
    <recommendedName>
        <fullName evidence="5">Erythronate-4-phosphate dehydrogenase</fullName>
        <ecNumber evidence="5">1.1.1.290</ecNumber>
    </recommendedName>
</protein>
<feature type="binding site" evidence="5">
    <location>
        <position position="258"/>
    </location>
    <ligand>
        <name>substrate</name>
    </ligand>
</feature>
<feature type="domain" description="D-isomer specific 2-hydroxyacid dehydrogenase NAD-binding" evidence="7">
    <location>
        <begin position="116"/>
        <end position="256"/>
    </location>
</feature>
<comment type="subunit">
    <text evidence="5">Homodimer.</text>
</comment>
<feature type="domain" description="Erythronate-4-phosphate dehydrogenase dimerisation" evidence="8">
    <location>
        <begin position="293"/>
        <end position="376"/>
    </location>
</feature>
<keyword evidence="10" id="KW-1185">Reference proteome</keyword>